<organism evidence="7 8">
    <name type="scientific">Rhodocollybia butyracea</name>
    <dbReference type="NCBI Taxonomy" id="206335"/>
    <lineage>
        <taxon>Eukaryota</taxon>
        <taxon>Fungi</taxon>
        <taxon>Dikarya</taxon>
        <taxon>Basidiomycota</taxon>
        <taxon>Agaricomycotina</taxon>
        <taxon>Agaricomycetes</taxon>
        <taxon>Agaricomycetidae</taxon>
        <taxon>Agaricales</taxon>
        <taxon>Marasmiineae</taxon>
        <taxon>Omphalotaceae</taxon>
        <taxon>Rhodocollybia</taxon>
    </lineage>
</organism>
<protein>
    <submittedName>
        <fullName evidence="7">Major facilitator superfamily domain-containing protein</fullName>
    </submittedName>
</protein>
<dbReference type="CDD" id="cd17364">
    <property type="entry name" value="MFS_PhT"/>
    <property type="match status" value="1"/>
</dbReference>
<dbReference type="InterPro" id="IPR005828">
    <property type="entry name" value="MFS_sugar_transport-like"/>
</dbReference>
<dbReference type="Gene3D" id="1.20.1250.20">
    <property type="entry name" value="MFS general substrate transporter like domains"/>
    <property type="match status" value="2"/>
</dbReference>
<dbReference type="GO" id="GO:0016020">
    <property type="term" value="C:membrane"/>
    <property type="evidence" value="ECO:0007669"/>
    <property type="project" value="UniProtKB-SubCell"/>
</dbReference>
<evidence type="ECO:0000313" key="8">
    <source>
        <dbReference type="Proteomes" id="UP000772434"/>
    </source>
</evidence>
<accession>A0A9P5PSN4</accession>
<feature type="transmembrane region" description="Helical" evidence="5">
    <location>
        <begin position="181"/>
        <end position="200"/>
    </location>
</feature>
<evidence type="ECO:0000256" key="5">
    <source>
        <dbReference type="SAM" id="Phobius"/>
    </source>
</evidence>
<comment type="subcellular location">
    <subcellularLocation>
        <location evidence="1">Membrane</location>
        <topology evidence="1">Multi-pass membrane protein</topology>
    </subcellularLocation>
</comment>
<dbReference type="OrthoDB" id="433512at2759"/>
<feature type="transmembrane region" description="Helical" evidence="5">
    <location>
        <begin position="547"/>
        <end position="566"/>
    </location>
</feature>
<dbReference type="InterPro" id="IPR036259">
    <property type="entry name" value="MFS_trans_sf"/>
</dbReference>
<feature type="transmembrane region" description="Helical" evidence="5">
    <location>
        <begin position="414"/>
        <end position="441"/>
    </location>
</feature>
<dbReference type="Proteomes" id="UP000772434">
    <property type="component" value="Unassembled WGS sequence"/>
</dbReference>
<feature type="transmembrane region" description="Helical" evidence="5">
    <location>
        <begin position="453"/>
        <end position="472"/>
    </location>
</feature>
<reference evidence="7" key="1">
    <citation type="submission" date="2020-11" db="EMBL/GenBank/DDBJ databases">
        <authorList>
            <consortium name="DOE Joint Genome Institute"/>
            <person name="Ahrendt S."/>
            <person name="Riley R."/>
            <person name="Andreopoulos W."/>
            <person name="Labutti K."/>
            <person name="Pangilinan J."/>
            <person name="Ruiz-Duenas F.J."/>
            <person name="Barrasa J.M."/>
            <person name="Sanchez-Garcia M."/>
            <person name="Camarero S."/>
            <person name="Miyauchi S."/>
            <person name="Serrano A."/>
            <person name="Linde D."/>
            <person name="Babiker R."/>
            <person name="Drula E."/>
            <person name="Ayuso-Fernandez I."/>
            <person name="Pacheco R."/>
            <person name="Padilla G."/>
            <person name="Ferreira P."/>
            <person name="Barriuso J."/>
            <person name="Kellner H."/>
            <person name="Castanera R."/>
            <person name="Alfaro M."/>
            <person name="Ramirez L."/>
            <person name="Pisabarro A.G."/>
            <person name="Kuo A."/>
            <person name="Tritt A."/>
            <person name="Lipzen A."/>
            <person name="He G."/>
            <person name="Yan M."/>
            <person name="Ng V."/>
            <person name="Cullen D."/>
            <person name="Martin F."/>
            <person name="Rosso M.-N."/>
            <person name="Henrissat B."/>
            <person name="Hibbett D."/>
            <person name="Martinez A.T."/>
            <person name="Grigoriev I.V."/>
        </authorList>
    </citation>
    <scope>NUCLEOTIDE SEQUENCE</scope>
    <source>
        <strain evidence="7">AH 40177</strain>
    </source>
</reference>
<dbReference type="EMBL" id="JADNRY010000076">
    <property type="protein sequence ID" value="KAF9067250.1"/>
    <property type="molecule type" value="Genomic_DNA"/>
</dbReference>
<dbReference type="InterPro" id="IPR005829">
    <property type="entry name" value="Sugar_transporter_CS"/>
</dbReference>
<keyword evidence="2 5" id="KW-0812">Transmembrane</keyword>
<gene>
    <name evidence="7" type="ORF">BDP27DRAFT_1423124</name>
</gene>
<sequence length="581" mass="63872">MATEQSSSVSEEPFKWYNPQNANTTSHVLDERRRLALAEVDNAKFSYAYMNVCSGFSPHVYLIVGFMSKYALPPVWGSSPMPMIFLLSALPPLCWATSTGQAIHTVDPNVSRCELLDPYNEFFVTPHHQFFVPHHQLFGPFIGSLSSNAGLGIKVATPVGTLIGQLLFGWLADIVGRKKMYGFELLIIIFTTFAQALTATGRSVNIIGVLVVWRTLMGIGIGGDYPLSAVISSEFASTRSRGRLMTAVFAFQGWDSLVTAAVVACVTVAAYKDEISQDDVSSSLDAIDKCWRILIGMGCIPGVIALYFRLTIPETPRFTMDIERNIQQASKDIEAILALKEEDDIPLGSKTDVPAGSWSDFIKHFGQRKYMKVLIGTSWSWFVLDIAFYGLGLNSSTILKVMHFGSGSGEGNPGIYSALINISIGNLVLSLAGLIPGYWVSFFLIDSWGRKPIQFYGFIVLTVLFLIMGFGFDMLNANDAGKKGFVFLYCLTDFFQNFGPNVTTFVIPGEVFPTRYRSTAHGISAASGKLGAILAQVAFSKINNLRITLEIFAFFMLTGILSTLLLPETKGRSLEELNEEE</sequence>
<keyword evidence="8" id="KW-1185">Reference proteome</keyword>
<evidence type="ECO:0000256" key="1">
    <source>
        <dbReference type="ARBA" id="ARBA00004141"/>
    </source>
</evidence>
<evidence type="ECO:0000256" key="3">
    <source>
        <dbReference type="ARBA" id="ARBA00022989"/>
    </source>
</evidence>
<evidence type="ECO:0000256" key="2">
    <source>
        <dbReference type="ARBA" id="ARBA00022692"/>
    </source>
</evidence>
<feature type="transmembrane region" description="Helical" evidence="5">
    <location>
        <begin position="291"/>
        <end position="310"/>
    </location>
</feature>
<dbReference type="PROSITE" id="PS50850">
    <property type="entry name" value="MFS"/>
    <property type="match status" value="1"/>
</dbReference>
<dbReference type="AlphaFoldDB" id="A0A9P5PSN4"/>
<feature type="transmembrane region" description="Helical" evidence="5">
    <location>
        <begin position="373"/>
        <end position="394"/>
    </location>
</feature>
<dbReference type="PROSITE" id="PS00217">
    <property type="entry name" value="SUGAR_TRANSPORT_2"/>
    <property type="match status" value="1"/>
</dbReference>
<feature type="domain" description="Major facilitator superfamily (MFS) profile" evidence="6">
    <location>
        <begin position="93"/>
        <end position="570"/>
    </location>
</feature>
<dbReference type="InterPro" id="IPR020846">
    <property type="entry name" value="MFS_dom"/>
</dbReference>
<keyword evidence="4 5" id="KW-0472">Membrane</keyword>
<evidence type="ECO:0000313" key="7">
    <source>
        <dbReference type="EMBL" id="KAF9067250.1"/>
    </source>
</evidence>
<dbReference type="SUPFAM" id="SSF103473">
    <property type="entry name" value="MFS general substrate transporter"/>
    <property type="match status" value="1"/>
</dbReference>
<comment type="caution">
    <text evidence="7">The sequence shown here is derived from an EMBL/GenBank/DDBJ whole genome shotgun (WGS) entry which is preliminary data.</text>
</comment>
<feature type="transmembrane region" description="Helical" evidence="5">
    <location>
        <begin position="248"/>
        <end position="271"/>
    </location>
</feature>
<dbReference type="PANTHER" id="PTHR24064">
    <property type="entry name" value="SOLUTE CARRIER FAMILY 22 MEMBER"/>
    <property type="match status" value="1"/>
</dbReference>
<evidence type="ECO:0000259" key="6">
    <source>
        <dbReference type="PROSITE" id="PS50850"/>
    </source>
</evidence>
<name>A0A9P5PSN4_9AGAR</name>
<evidence type="ECO:0000256" key="4">
    <source>
        <dbReference type="ARBA" id="ARBA00023136"/>
    </source>
</evidence>
<proteinExistence type="predicted"/>
<dbReference type="Pfam" id="PF00083">
    <property type="entry name" value="Sugar_tr"/>
    <property type="match status" value="1"/>
</dbReference>
<dbReference type="PROSITE" id="PS00216">
    <property type="entry name" value="SUGAR_TRANSPORT_1"/>
    <property type="match status" value="1"/>
</dbReference>
<feature type="transmembrane region" description="Helical" evidence="5">
    <location>
        <begin position="206"/>
        <end position="227"/>
    </location>
</feature>
<keyword evidence="3 5" id="KW-1133">Transmembrane helix</keyword>
<dbReference type="GO" id="GO:0022857">
    <property type="term" value="F:transmembrane transporter activity"/>
    <property type="evidence" value="ECO:0007669"/>
    <property type="project" value="InterPro"/>
</dbReference>